<evidence type="ECO:0000259" key="7">
    <source>
        <dbReference type="PROSITE" id="PS51194"/>
    </source>
</evidence>
<dbReference type="InterPro" id="IPR050079">
    <property type="entry name" value="DEAD_box_RNA_helicase"/>
</dbReference>
<dbReference type="GO" id="GO:0005829">
    <property type="term" value="C:cytosol"/>
    <property type="evidence" value="ECO:0007669"/>
    <property type="project" value="TreeGrafter"/>
</dbReference>
<keyword evidence="4" id="KW-0067">ATP-binding</keyword>
<dbReference type="InterPro" id="IPR027417">
    <property type="entry name" value="P-loop_NTPase"/>
</dbReference>
<dbReference type="AlphaFoldDB" id="A0A1G1VKB4"/>
<dbReference type="Pfam" id="PF00270">
    <property type="entry name" value="DEAD"/>
    <property type="match status" value="1"/>
</dbReference>
<evidence type="ECO:0000259" key="6">
    <source>
        <dbReference type="PROSITE" id="PS51192"/>
    </source>
</evidence>
<reference evidence="8 9" key="1">
    <citation type="journal article" date="2016" name="Nat. Commun.">
        <title>Thousands of microbial genomes shed light on interconnected biogeochemical processes in an aquifer system.</title>
        <authorList>
            <person name="Anantharaman K."/>
            <person name="Brown C.T."/>
            <person name="Hug L.A."/>
            <person name="Sharon I."/>
            <person name="Castelle C.J."/>
            <person name="Probst A.J."/>
            <person name="Thomas B.C."/>
            <person name="Singh A."/>
            <person name="Wilkins M.J."/>
            <person name="Karaoz U."/>
            <person name="Brodie E.L."/>
            <person name="Williams K.H."/>
            <person name="Hubbard S.S."/>
            <person name="Banfield J.F."/>
        </authorList>
    </citation>
    <scope>NUCLEOTIDE SEQUENCE [LARGE SCALE GENOMIC DNA]</scope>
</reference>
<evidence type="ECO:0000256" key="1">
    <source>
        <dbReference type="ARBA" id="ARBA00022741"/>
    </source>
</evidence>
<comment type="caution">
    <text evidence="8">The sequence shown here is derived from an EMBL/GenBank/DDBJ whole genome shotgun (WGS) entry which is preliminary data.</text>
</comment>
<dbReference type="Gene3D" id="3.40.50.300">
    <property type="entry name" value="P-loop containing nucleotide triphosphate hydrolases"/>
    <property type="match status" value="2"/>
</dbReference>
<dbReference type="InterPro" id="IPR001650">
    <property type="entry name" value="Helicase_C-like"/>
</dbReference>
<dbReference type="SMART" id="SM00490">
    <property type="entry name" value="HELICc"/>
    <property type="match status" value="1"/>
</dbReference>
<accession>A0A1G1VKB4</accession>
<organism evidence="8 9">
    <name type="scientific">Candidatus Chisholmbacteria bacterium RIFCSPHIGHO2_01_FULL_48_12</name>
    <dbReference type="NCBI Taxonomy" id="1797589"/>
    <lineage>
        <taxon>Bacteria</taxon>
        <taxon>Candidatus Chisholmiibacteriota</taxon>
    </lineage>
</organism>
<keyword evidence="1" id="KW-0547">Nucleotide-binding</keyword>
<evidence type="ECO:0000313" key="8">
    <source>
        <dbReference type="EMBL" id="OGY15830.1"/>
    </source>
</evidence>
<gene>
    <name evidence="8" type="ORF">A2784_00405</name>
</gene>
<sequence>MYHQSRRSGYRARQFDPSHLVRQATGAVPLAYVVKHQFEDFALLDHIKHNIASRRYTVPTAIQDQAIPDILLGRDVVGTANTGTGKTGAFLIPVIHRVVTDPTRKVLVVVPTRELAIQIQSELHLFARNLPVASVLCIGGEGMGKQIAGLKRQPAFVIGTPGRLRDLETQKWLSFHGFNIIVLDEVDRMMDMGFLPEVKYITACLPKVRQSLFFSATMPAKVQEMMRGFLTNPILVAVKSHDVPVNVNQEVIRVGGQEKIAVLQNLLRREGLDKVLVFGRTKWGMDKLAKALSARGLAVAVIHGNKNQNQRRRAIEQFKTNRVKVLIATDVASRGLDIDSVTHVINFDLPESYEDYVHRIGRTGRVDKTGTAITLVA</sequence>
<dbReference type="SMART" id="SM00487">
    <property type="entry name" value="DEXDc"/>
    <property type="match status" value="1"/>
</dbReference>
<name>A0A1G1VKB4_9BACT</name>
<evidence type="ECO:0000256" key="2">
    <source>
        <dbReference type="ARBA" id="ARBA00022801"/>
    </source>
</evidence>
<keyword evidence="3" id="KW-0347">Helicase</keyword>
<dbReference type="PROSITE" id="PS51192">
    <property type="entry name" value="HELICASE_ATP_BIND_1"/>
    <property type="match status" value="1"/>
</dbReference>
<proteinExistence type="inferred from homology"/>
<dbReference type="InterPro" id="IPR044742">
    <property type="entry name" value="DEAD/DEAH_RhlB"/>
</dbReference>
<dbReference type="Pfam" id="PF00271">
    <property type="entry name" value="Helicase_C"/>
    <property type="match status" value="1"/>
</dbReference>
<evidence type="ECO:0000256" key="3">
    <source>
        <dbReference type="ARBA" id="ARBA00022806"/>
    </source>
</evidence>
<feature type="domain" description="Helicase C-terminal" evidence="7">
    <location>
        <begin position="246"/>
        <end position="377"/>
    </location>
</feature>
<evidence type="ECO:0008006" key="10">
    <source>
        <dbReference type="Google" id="ProtNLM"/>
    </source>
</evidence>
<dbReference type="InterPro" id="IPR011545">
    <property type="entry name" value="DEAD/DEAH_box_helicase_dom"/>
</dbReference>
<dbReference type="GO" id="GO:0003724">
    <property type="term" value="F:RNA helicase activity"/>
    <property type="evidence" value="ECO:0007669"/>
    <property type="project" value="TreeGrafter"/>
</dbReference>
<dbReference type="EMBL" id="MHCH01000059">
    <property type="protein sequence ID" value="OGY15830.1"/>
    <property type="molecule type" value="Genomic_DNA"/>
</dbReference>
<dbReference type="GO" id="GO:0005524">
    <property type="term" value="F:ATP binding"/>
    <property type="evidence" value="ECO:0007669"/>
    <property type="project" value="UniProtKB-KW"/>
</dbReference>
<dbReference type="CDD" id="cd00268">
    <property type="entry name" value="DEADc"/>
    <property type="match status" value="1"/>
</dbReference>
<dbReference type="PANTHER" id="PTHR47959:SF13">
    <property type="entry name" value="ATP-DEPENDENT RNA HELICASE RHLE"/>
    <property type="match status" value="1"/>
</dbReference>
<dbReference type="InterPro" id="IPR014001">
    <property type="entry name" value="Helicase_ATP-bd"/>
</dbReference>
<feature type="domain" description="Helicase ATP-binding" evidence="6">
    <location>
        <begin position="67"/>
        <end position="236"/>
    </location>
</feature>
<dbReference type="GO" id="GO:0016787">
    <property type="term" value="F:hydrolase activity"/>
    <property type="evidence" value="ECO:0007669"/>
    <property type="project" value="UniProtKB-KW"/>
</dbReference>
<evidence type="ECO:0000313" key="9">
    <source>
        <dbReference type="Proteomes" id="UP000177324"/>
    </source>
</evidence>
<evidence type="ECO:0000256" key="4">
    <source>
        <dbReference type="ARBA" id="ARBA00022840"/>
    </source>
</evidence>
<dbReference type="PANTHER" id="PTHR47959">
    <property type="entry name" value="ATP-DEPENDENT RNA HELICASE RHLE-RELATED"/>
    <property type="match status" value="1"/>
</dbReference>
<dbReference type="Proteomes" id="UP000177324">
    <property type="component" value="Unassembled WGS sequence"/>
</dbReference>
<evidence type="ECO:0000256" key="5">
    <source>
        <dbReference type="ARBA" id="ARBA00038437"/>
    </source>
</evidence>
<protein>
    <recommendedName>
        <fullName evidence="10">RNA helicase</fullName>
    </recommendedName>
</protein>
<dbReference type="STRING" id="1797589.A2784_00405"/>
<keyword evidence="2" id="KW-0378">Hydrolase</keyword>
<dbReference type="GO" id="GO:0003676">
    <property type="term" value="F:nucleic acid binding"/>
    <property type="evidence" value="ECO:0007669"/>
    <property type="project" value="InterPro"/>
</dbReference>
<comment type="similarity">
    <text evidence="5">Belongs to the DEAD box helicase family.</text>
</comment>
<dbReference type="PROSITE" id="PS51194">
    <property type="entry name" value="HELICASE_CTER"/>
    <property type="match status" value="1"/>
</dbReference>
<dbReference type="CDD" id="cd18787">
    <property type="entry name" value="SF2_C_DEAD"/>
    <property type="match status" value="1"/>
</dbReference>
<dbReference type="SUPFAM" id="SSF52540">
    <property type="entry name" value="P-loop containing nucleoside triphosphate hydrolases"/>
    <property type="match status" value="1"/>
</dbReference>